<evidence type="ECO:0000313" key="3">
    <source>
        <dbReference type="Proteomes" id="UP000321393"/>
    </source>
</evidence>
<evidence type="ECO:0008006" key="5">
    <source>
        <dbReference type="Google" id="ProtNLM"/>
    </source>
</evidence>
<evidence type="ECO:0000313" key="2">
    <source>
        <dbReference type="EMBL" id="TYK09060.1"/>
    </source>
</evidence>
<dbReference type="STRING" id="1194695.A0A5D3CCK6"/>
<comment type="caution">
    <text evidence="2">The sequence shown here is derived from an EMBL/GenBank/DDBJ whole genome shotgun (WGS) entry which is preliminary data.</text>
</comment>
<dbReference type="InterPro" id="IPR010683">
    <property type="entry name" value="DUF1262"/>
</dbReference>
<sequence>MYVTRPLSASASVPVEGPNTGVLAIEDEGSERRWFFGLLKDERVEEPPFPQNKLLELRYTKPTGARVQRQRHLRHLYTDYFYAMLIPVLNQPPNSNQYYVINSRGKSKGLACTSSKEDDMISCCCFNLIDDIKPQHFDPTNPYQRFQINTKYSYFKTPNGFISNSMAPDGVPPYFLRHQGWTAETRTLDQKFDDTPALGIDVELRARLPELDCEVGPVVVGKWYCPFIFIREGDVGVQMRDSTYYEMTLQQTWEEIFGCYNNDRGHHVTVDVCVRREAVLVGEALLAAERVVVSDGIMWLGPSSEVGLSMAIVERVKWEEERVGFVWGRNHEEEIERVVRREEFKGKGIWRRVKCYVLVEKFVLKRMNGTLRLSVVGINAAAGGSELGDFGDPRSRRKCRIEKQQLNRLESVYAVMIPVMNQPLSSNQYYIINARGNRKGLACTSSKEDETSSSKCCYTVPDPPPQLFDPKNQYQQFQISDYVYCGGASGFICNSVAQDGIPPLRLSRNGWRAYIHPLNNFLEPTPAHGLNAQLRARLPDLNFSLPCKSSDPVAVGKWYCPFVFISDGNQAVGSQMTNSPYYEITLHQNWVEIFGCENNGVAAGNMDVFVEREVVSGESGATKSKKYVVDGIVWFEALKGWVEHGGCGEDEMGRGERRGLNGCKKGRKRK</sequence>
<dbReference type="OrthoDB" id="647907at2759"/>
<protein>
    <recommendedName>
        <fullName evidence="5">DUF1262 family protein</fullName>
    </recommendedName>
</protein>
<dbReference type="PANTHER" id="PTHR31050">
    <property type="entry name" value="OS08G0413200 PROTEIN"/>
    <property type="match status" value="1"/>
</dbReference>
<dbReference type="Proteomes" id="UP000321947">
    <property type="component" value="Unassembled WGS sequence"/>
</dbReference>
<evidence type="ECO:0000313" key="1">
    <source>
        <dbReference type="EMBL" id="KAA0034506.1"/>
    </source>
</evidence>
<reference evidence="3 4" key="1">
    <citation type="submission" date="2019-08" db="EMBL/GenBank/DDBJ databases">
        <title>Draft genome sequences of two oriental melons (Cucumis melo L. var makuwa).</title>
        <authorList>
            <person name="Kwon S.-Y."/>
        </authorList>
    </citation>
    <scope>NUCLEOTIDE SEQUENCE [LARGE SCALE GENOMIC DNA]</scope>
    <source>
        <strain evidence="4">cv. Chang Bougi</strain>
        <strain evidence="3">cv. SW 3</strain>
        <tissue evidence="2">Leaf</tissue>
    </source>
</reference>
<organism evidence="2 4">
    <name type="scientific">Cucumis melo var. makuwa</name>
    <name type="common">Oriental melon</name>
    <dbReference type="NCBI Taxonomy" id="1194695"/>
    <lineage>
        <taxon>Eukaryota</taxon>
        <taxon>Viridiplantae</taxon>
        <taxon>Streptophyta</taxon>
        <taxon>Embryophyta</taxon>
        <taxon>Tracheophyta</taxon>
        <taxon>Spermatophyta</taxon>
        <taxon>Magnoliopsida</taxon>
        <taxon>eudicotyledons</taxon>
        <taxon>Gunneridae</taxon>
        <taxon>Pentapetalae</taxon>
        <taxon>rosids</taxon>
        <taxon>fabids</taxon>
        <taxon>Cucurbitales</taxon>
        <taxon>Cucurbitaceae</taxon>
        <taxon>Benincaseae</taxon>
        <taxon>Cucumis</taxon>
    </lineage>
</organism>
<accession>A0A5D3CCK6</accession>
<gene>
    <name evidence="2" type="ORF">E5676_scaffold475G00490</name>
    <name evidence="1" type="ORF">E6C27_scaffold65G005210</name>
</gene>
<dbReference type="Proteomes" id="UP000321393">
    <property type="component" value="Unassembled WGS sequence"/>
</dbReference>
<name>A0A5D3CCK6_CUCMM</name>
<dbReference type="AlphaFoldDB" id="A0A5D3CCK6"/>
<dbReference type="PANTHER" id="PTHR31050:SF14">
    <property type="entry name" value="DUF1618 DOMAIN-CONTAINING PROTEIN"/>
    <property type="match status" value="1"/>
</dbReference>
<dbReference type="EMBL" id="SSTE01020484">
    <property type="protein sequence ID" value="KAA0034506.1"/>
    <property type="molecule type" value="Genomic_DNA"/>
</dbReference>
<dbReference type="EMBL" id="SSTD01011999">
    <property type="protein sequence ID" value="TYK09060.1"/>
    <property type="molecule type" value="Genomic_DNA"/>
</dbReference>
<proteinExistence type="predicted"/>
<evidence type="ECO:0000313" key="4">
    <source>
        <dbReference type="Proteomes" id="UP000321947"/>
    </source>
</evidence>
<dbReference type="Pfam" id="PF06880">
    <property type="entry name" value="DUF1262"/>
    <property type="match status" value="2"/>
</dbReference>